<dbReference type="GO" id="GO:0005737">
    <property type="term" value="C:cytoplasm"/>
    <property type="evidence" value="ECO:0007669"/>
    <property type="project" value="TreeGrafter"/>
</dbReference>
<evidence type="ECO:0000256" key="3">
    <source>
        <dbReference type="PIRSR" id="PIRSR015753-3"/>
    </source>
</evidence>
<protein>
    <submittedName>
        <fullName evidence="5">Glutathione S-transferase, omega</fullName>
        <ecNumber evidence="5">2.5.1.18</ecNumber>
    </submittedName>
</protein>
<dbReference type="AlphaFoldDB" id="A0A6J4SMY5"/>
<dbReference type="InterPro" id="IPR047047">
    <property type="entry name" value="GST_Omega-like_C"/>
</dbReference>
<evidence type="ECO:0000256" key="1">
    <source>
        <dbReference type="PIRSR" id="PIRSR015753-1"/>
    </source>
</evidence>
<feature type="binding site" evidence="2">
    <location>
        <begin position="133"/>
        <end position="134"/>
    </location>
    <ligand>
        <name>glutathione</name>
        <dbReference type="ChEBI" id="CHEBI:57925"/>
    </ligand>
</feature>
<feature type="active site" description="Nucleophile" evidence="1">
    <location>
        <position position="52"/>
    </location>
</feature>
<dbReference type="InterPro" id="IPR040079">
    <property type="entry name" value="Glutathione_S-Trfase"/>
</dbReference>
<dbReference type="PIRSF" id="PIRSF015753">
    <property type="entry name" value="GST"/>
    <property type="match status" value="1"/>
</dbReference>
<accession>A0A6J4SMY5</accession>
<feature type="active site" description="Proton donor/acceptor" evidence="1">
    <location>
        <position position="181"/>
    </location>
</feature>
<dbReference type="SFLD" id="SFLDS00019">
    <property type="entry name" value="Glutathione_Transferase_(cytos"/>
    <property type="match status" value="1"/>
</dbReference>
<keyword evidence="5" id="KW-0808">Transferase</keyword>
<dbReference type="PROSITE" id="PS50405">
    <property type="entry name" value="GST_CTER"/>
    <property type="match status" value="1"/>
</dbReference>
<dbReference type="InterPro" id="IPR036249">
    <property type="entry name" value="Thioredoxin-like_sf"/>
</dbReference>
<dbReference type="Pfam" id="PF13409">
    <property type="entry name" value="GST_N_2"/>
    <property type="match status" value="1"/>
</dbReference>
<evidence type="ECO:0000256" key="2">
    <source>
        <dbReference type="PIRSR" id="PIRSR015753-2"/>
    </source>
</evidence>
<feature type="binding site" evidence="2">
    <location>
        <begin position="115"/>
        <end position="118"/>
    </location>
    <ligand>
        <name>glutathione</name>
        <dbReference type="ChEBI" id="CHEBI:57925"/>
    </ligand>
</feature>
<dbReference type="SUPFAM" id="SSF52833">
    <property type="entry name" value="Thioredoxin-like"/>
    <property type="match status" value="1"/>
</dbReference>
<dbReference type="CDD" id="cd03190">
    <property type="entry name" value="GST_C_Omega_like"/>
    <property type="match status" value="1"/>
</dbReference>
<dbReference type="PANTHER" id="PTHR32419">
    <property type="entry name" value="GLUTATHIONYL-HYDROQUINONE REDUCTASE"/>
    <property type="match status" value="1"/>
</dbReference>
<dbReference type="Pfam" id="PF13410">
    <property type="entry name" value="GST_C_2"/>
    <property type="match status" value="1"/>
</dbReference>
<dbReference type="InterPro" id="IPR010987">
    <property type="entry name" value="Glutathione-S-Trfase_C-like"/>
</dbReference>
<feature type="site" description="Lowers pKa of active site Cys" evidence="3">
    <location>
        <position position="282"/>
    </location>
</feature>
<dbReference type="EMBL" id="CADCVP010000179">
    <property type="protein sequence ID" value="CAA9497440.1"/>
    <property type="molecule type" value="Genomic_DNA"/>
</dbReference>
<dbReference type="EC" id="2.5.1.18" evidence="5"/>
<dbReference type="InterPro" id="IPR004045">
    <property type="entry name" value="Glutathione_S-Trfase_N"/>
</dbReference>
<proteinExistence type="predicted"/>
<dbReference type="Gene3D" id="3.40.30.10">
    <property type="entry name" value="Glutaredoxin"/>
    <property type="match status" value="1"/>
</dbReference>
<feature type="binding site" evidence="2">
    <location>
        <position position="85"/>
    </location>
    <ligand>
        <name>glutathione</name>
        <dbReference type="ChEBI" id="CHEBI:57925"/>
    </ligand>
</feature>
<dbReference type="InterPro" id="IPR036282">
    <property type="entry name" value="Glutathione-S-Trfase_C_sf"/>
</dbReference>
<dbReference type="InterPro" id="IPR016639">
    <property type="entry name" value="GST_Omega/GSH"/>
</dbReference>
<name>A0A6J4SMY5_9ACTN</name>
<dbReference type="GO" id="GO:0004364">
    <property type="term" value="F:glutathione transferase activity"/>
    <property type="evidence" value="ECO:0007669"/>
    <property type="project" value="UniProtKB-EC"/>
</dbReference>
<feature type="site" description="Lowers pKa of active site Cys" evidence="3">
    <location>
        <position position="239"/>
    </location>
</feature>
<dbReference type="PANTHER" id="PTHR32419:SF6">
    <property type="entry name" value="GLUTATHIONE S-TRANSFERASE OMEGA-LIKE 1-RELATED"/>
    <property type="match status" value="1"/>
</dbReference>
<dbReference type="SFLD" id="SFLDG01148">
    <property type="entry name" value="Xi_(cytGST)"/>
    <property type="match status" value="1"/>
</dbReference>
<evidence type="ECO:0000259" key="4">
    <source>
        <dbReference type="PROSITE" id="PS50405"/>
    </source>
</evidence>
<dbReference type="SUPFAM" id="SSF47616">
    <property type="entry name" value="GST C-terminal domain-like"/>
    <property type="match status" value="1"/>
</dbReference>
<gene>
    <name evidence="5" type="ORF">AVDCRST_MAG69-1692</name>
</gene>
<sequence length="312" mass="35023">MNRDSATIARERDDAGAFVRQSSAFRDRVSAGGSSGFPAVAGRYHLYVSLACPWAHRTIIVRELKGLADAIPMTIVDPVRDERGWRFRPEAPDPVNGFEFLAEAYAATDPGFDARVTVPVLWDTVTGRIVNNESADLVEILNSEFDAVATRPGLDLYPEDLRGDIDELNAWIYESINDGVYKAGFASTQSAYEAAVVPLFDALDSLEERLAERRFLFGDAQTLADWRLFTTLVRFDAVYVGHFKCNLRRIHDYPNLFGYLRDLYQTPGVAETVDFDHIKRHYYVTHGEINPTRIVPVGPVQDLTTPHGRHSL</sequence>
<dbReference type="Gene3D" id="1.20.1050.10">
    <property type="match status" value="1"/>
</dbReference>
<dbReference type="SFLD" id="SFLDG01206">
    <property type="entry name" value="Xi.1"/>
    <property type="match status" value="1"/>
</dbReference>
<feature type="domain" description="GST C-terminal" evidence="4">
    <location>
        <begin position="158"/>
        <end position="282"/>
    </location>
</feature>
<reference evidence="5" key="1">
    <citation type="submission" date="2020-02" db="EMBL/GenBank/DDBJ databases">
        <authorList>
            <person name="Meier V. D."/>
        </authorList>
    </citation>
    <scope>NUCLEOTIDE SEQUENCE</scope>
    <source>
        <strain evidence="5">AVDCRST_MAG69</strain>
    </source>
</reference>
<evidence type="ECO:0000313" key="5">
    <source>
        <dbReference type="EMBL" id="CAA9497440.1"/>
    </source>
</evidence>
<organism evidence="5">
    <name type="scientific">uncultured Solirubrobacteraceae bacterium</name>
    <dbReference type="NCBI Taxonomy" id="1162706"/>
    <lineage>
        <taxon>Bacteria</taxon>
        <taxon>Bacillati</taxon>
        <taxon>Actinomycetota</taxon>
        <taxon>Thermoleophilia</taxon>
        <taxon>Solirubrobacterales</taxon>
        <taxon>Solirubrobacteraceae</taxon>
        <taxon>environmental samples</taxon>
    </lineage>
</organism>